<comment type="caution">
    <text evidence="3">The sequence shown here is derived from an EMBL/GenBank/DDBJ whole genome shotgun (WGS) entry which is preliminary data.</text>
</comment>
<feature type="compositionally biased region" description="Basic residues" evidence="1">
    <location>
        <begin position="167"/>
        <end position="179"/>
    </location>
</feature>
<name>A0A6A1VFQ0_9ROSI</name>
<evidence type="ECO:0000313" key="4">
    <source>
        <dbReference type="Proteomes" id="UP000516437"/>
    </source>
</evidence>
<reference evidence="3 4" key="1">
    <citation type="journal article" date="2019" name="Plant Biotechnol. J.">
        <title>The red bayberry genome and genetic basis of sex determination.</title>
        <authorList>
            <person name="Jia H.M."/>
            <person name="Jia H.J."/>
            <person name="Cai Q.L."/>
            <person name="Wang Y."/>
            <person name="Zhao H.B."/>
            <person name="Yang W.F."/>
            <person name="Wang G.Y."/>
            <person name="Li Y.H."/>
            <person name="Zhan D.L."/>
            <person name="Shen Y.T."/>
            <person name="Niu Q.F."/>
            <person name="Chang L."/>
            <person name="Qiu J."/>
            <person name="Zhao L."/>
            <person name="Xie H.B."/>
            <person name="Fu W.Y."/>
            <person name="Jin J."/>
            <person name="Li X.W."/>
            <person name="Jiao Y."/>
            <person name="Zhou C.C."/>
            <person name="Tu T."/>
            <person name="Chai C.Y."/>
            <person name="Gao J.L."/>
            <person name="Fan L.J."/>
            <person name="van de Weg E."/>
            <person name="Wang J.Y."/>
            <person name="Gao Z.S."/>
        </authorList>
    </citation>
    <scope>NUCLEOTIDE SEQUENCE [LARGE SCALE GENOMIC DNA]</scope>
    <source>
        <tissue evidence="3">Leaves</tissue>
    </source>
</reference>
<protein>
    <recommendedName>
        <fullName evidence="2">FCP1 homology domain-containing protein</fullName>
    </recommendedName>
</protein>
<dbReference type="Pfam" id="PF03031">
    <property type="entry name" value="NIF"/>
    <property type="match status" value="1"/>
</dbReference>
<dbReference type="InterPro" id="IPR023214">
    <property type="entry name" value="HAD_sf"/>
</dbReference>
<dbReference type="OrthoDB" id="1711508at2759"/>
<dbReference type="FunFam" id="3.40.50.1000:FF:000257">
    <property type="entry name" value="Haloacid dehalogenase-like hydrolase (HAD) superfamily protein"/>
    <property type="match status" value="1"/>
</dbReference>
<feature type="compositionally biased region" description="Basic residues" evidence="1">
    <location>
        <begin position="279"/>
        <end position="290"/>
    </location>
</feature>
<keyword evidence="4" id="KW-1185">Reference proteome</keyword>
<dbReference type="PANTHER" id="PTHR12210">
    <property type="entry name" value="DULLARD PROTEIN PHOSPHATASE"/>
    <property type="match status" value="1"/>
</dbReference>
<gene>
    <name evidence="3" type="ORF">CJ030_MR6G013275</name>
</gene>
<feature type="region of interest" description="Disordered" evidence="1">
    <location>
        <begin position="276"/>
        <end position="318"/>
    </location>
</feature>
<evidence type="ECO:0000313" key="3">
    <source>
        <dbReference type="EMBL" id="KAB1211533.1"/>
    </source>
</evidence>
<evidence type="ECO:0000256" key="1">
    <source>
        <dbReference type="SAM" id="MobiDB-lite"/>
    </source>
</evidence>
<proteinExistence type="predicted"/>
<dbReference type="EMBL" id="RXIC02000024">
    <property type="protein sequence ID" value="KAB1211533.1"/>
    <property type="molecule type" value="Genomic_DNA"/>
</dbReference>
<feature type="compositionally biased region" description="Basic residues" evidence="1">
    <location>
        <begin position="409"/>
        <end position="423"/>
    </location>
</feature>
<feature type="domain" description="FCP1 homology" evidence="2">
    <location>
        <begin position="631"/>
        <end position="812"/>
    </location>
</feature>
<feature type="region of interest" description="Disordered" evidence="1">
    <location>
        <begin position="27"/>
        <end position="57"/>
    </location>
</feature>
<dbReference type="PROSITE" id="PS50969">
    <property type="entry name" value="FCP1"/>
    <property type="match status" value="1"/>
</dbReference>
<organism evidence="3 4">
    <name type="scientific">Morella rubra</name>
    <name type="common">Chinese bayberry</name>
    <dbReference type="NCBI Taxonomy" id="262757"/>
    <lineage>
        <taxon>Eukaryota</taxon>
        <taxon>Viridiplantae</taxon>
        <taxon>Streptophyta</taxon>
        <taxon>Embryophyta</taxon>
        <taxon>Tracheophyta</taxon>
        <taxon>Spermatophyta</taxon>
        <taxon>Magnoliopsida</taxon>
        <taxon>eudicotyledons</taxon>
        <taxon>Gunneridae</taxon>
        <taxon>Pentapetalae</taxon>
        <taxon>rosids</taxon>
        <taxon>fabids</taxon>
        <taxon>Fagales</taxon>
        <taxon>Myricaceae</taxon>
        <taxon>Morella</taxon>
    </lineage>
</organism>
<dbReference type="InterPro" id="IPR036412">
    <property type="entry name" value="HAD-like_sf"/>
</dbReference>
<sequence>MAQTEVQDTIIGVDSSMSAPLARINQTGMGTTLNPSELNPVSKKRRRSGGRKKNTYSVEKNGQVQKLPEEGCLTSTNDIGILSTLSQSDEGKTISSGIDEVNCCSGTNYAPNKFDICSNANSFLKTKSEVKDGIIGVSSTLSPSFARIEHIDIAATKTSFEDNMMNSKKKRRGSRKKKAKVLEHSGQAKNVPDQGCLTGTNHTNSDGINSFPVKDSFQSLSDENYRVFDNANSSYVAKSEVQSTTLGVDLILRPSLPNVEQMGMETVQYPMEVNVVSQKKSKSRRKRKPKALQNSGLAEKVPGEGHETSNYDMSVMSSPRLSEGRHSEEKLISLGVDQTTSFAVIDSSQILSHENHEVFIGSDSFSMANSEIQQDVILGVDSIAGLPFAGIEKVGTETTQNLVSANPMSKKKTRRRSRKKKSHALQNGGQTQEFLEGSCPSIVNHMNPVTTQIPLDQRTTEEKVSFLGTGENNSFSLINSSQSLSHENSKVFADTNSFPMNKSEMQDSILGVDSTIFPAVARIDQIRMETAQYPVEVNMVINKKRRRSRKKKPNTLHNSGQGQKLAAEGSWINNECTNIMQTIGLLNKQNSGDKVISSAPDENKQVLLALGNEENNCSGISQISLVRALVGHFRKKLLILDLNGLLADIVRPPPKNKKSDINIAGRAIFKRPFYLDFLTFCFERFEVGVWSSRSKKNVVKVVDYLMGDMKHKLLLCWDLSHCTTTRFKTLEEKHKPVVFKELRKIWDKHDPNLPWKKGDYNESNTVLLDDSPYKALLNPLHSAIFPYSYKFRKKSDKSLGAGGDLRVYLEGLAVAENTQKYVKQNPFGQRAITQRSKSWDFYQKVLSSFKSLPTTG</sequence>
<dbReference type="Gene3D" id="3.40.50.1000">
    <property type="entry name" value="HAD superfamily/HAD-like"/>
    <property type="match status" value="1"/>
</dbReference>
<feature type="region of interest" description="Disordered" evidence="1">
    <location>
        <begin position="400"/>
        <end position="431"/>
    </location>
</feature>
<dbReference type="AlphaFoldDB" id="A0A6A1VFQ0"/>
<dbReference type="SUPFAM" id="SSF56784">
    <property type="entry name" value="HAD-like"/>
    <property type="match status" value="1"/>
</dbReference>
<feature type="compositionally biased region" description="Polar residues" evidence="1">
    <location>
        <begin position="27"/>
        <end position="39"/>
    </location>
</feature>
<feature type="region of interest" description="Disordered" evidence="1">
    <location>
        <begin position="543"/>
        <end position="564"/>
    </location>
</feature>
<dbReference type="InterPro" id="IPR050365">
    <property type="entry name" value="TIM50"/>
</dbReference>
<feature type="compositionally biased region" description="Basic residues" evidence="1">
    <location>
        <begin position="543"/>
        <end position="554"/>
    </location>
</feature>
<accession>A0A6A1VFQ0</accession>
<evidence type="ECO:0000259" key="2">
    <source>
        <dbReference type="PROSITE" id="PS50969"/>
    </source>
</evidence>
<dbReference type="SMART" id="SM00577">
    <property type="entry name" value="CPDc"/>
    <property type="match status" value="1"/>
</dbReference>
<dbReference type="InterPro" id="IPR004274">
    <property type="entry name" value="FCP1_dom"/>
</dbReference>
<feature type="region of interest" description="Disordered" evidence="1">
    <location>
        <begin position="164"/>
        <end position="196"/>
    </location>
</feature>
<dbReference type="Proteomes" id="UP000516437">
    <property type="component" value="Chromosome 6"/>
</dbReference>
<feature type="compositionally biased region" description="Basic residues" evidence="1">
    <location>
        <begin position="42"/>
        <end position="54"/>
    </location>
</feature>